<dbReference type="RefSeq" id="WP_089803423.1">
    <property type="nucleotide sequence ID" value="NZ_BJYE01000039.1"/>
</dbReference>
<dbReference type="STRING" id="442899.SAMN05720591_13618"/>
<sequence length="238" mass="26914">MSNNAKQQAVILQLLESIAETETSLAYLIETEADKLRTAINRIERDETGTSIDPLLHINHSVKKMLETIIKKEMLLEFELDALLELLTPIEPSDCHKTIGFIRNPEDTNQIWFIIEWLGTENTTWTYRVTNVQAPFELSHFSFYVPCINEENTNGLFVTSSTPVDIEVRENNFCPEGDPATCGNPNGFTGIKYDYQLEQGKSETFTFTLNQFINPVAICVLFKFGTLARCTTICGPSC</sequence>
<dbReference type="Proteomes" id="UP000321400">
    <property type="component" value="Unassembled WGS sequence"/>
</dbReference>
<protein>
    <submittedName>
        <fullName evidence="1">Uncharacterized protein</fullName>
    </submittedName>
</protein>
<name>A0A511X4A6_9BACI</name>
<evidence type="ECO:0000313" key="1">
    <source>
        <dbReference type="EMBL" id="GEN57763.1"/>
    </source>
</evidence>
<proteinExistence type="predicted"/>
<organism evidence="1 2">
    <name type="scientific">Halolactibacillus alkaliphilus</name>
    <dbReference type="NCBI Taxonomy" id="442899"/>
    <lineage>
        <taxon>Bacteria</taxon>
        <taxon>Bacillati</taxon>
        <taxon>Bacillota</taxon>
        <taxon>Bacilli</taxon>
        <taxon>Bacillales</taxon>
        <taxon>Bacillaceae</taxon>
        <taxon>Halolactibacillus</taxon>
    </lineage>
</organism>
<accession>A0A511X4A6</accession>
<gene>
    <name evidence="1" type="ORF">HAL01_22270</name>
</gene>
<evidence type="ECO:0000313" key="2">
    <source>
        <dbReference type="Proteomes" id="UP000321400"/>
    </source>
</evidence>
<dbReference type="InterPro" id="IPR058705">
    <property type="entry name" value="A_ENA"/>
</dbReference>
<dbReference type="Pfam" id="PF26595">
    <property type="entry name" value="A_ENA"/>
    <property type="match status" value="1"/>
</dbReference>
<dbReference type="AlphaFoldDB" id="A0A511X4A6"/>
<keyword evidence="2" id="KW-1185">Reference proteome</keyword>
<reference evidence="1 2" key="1">
    <citation type="submission" date="2019-07" db="EMBL/GenBank/DDBJ databases">
        <title>Whole genome shotgun sequence of Halolactibacillus alkaliphilus NBRC 103919.</title>
        <authorList>
            <person name="Hosoyama A."/>
            <person name="Uohara A."/>
            <person name="Ohji S."/>
            <person name="Ichikawa N."/>
        </authorList>
    </citation>
    <scope>NUCLEOTIDE SEQUENCE [LARGE SCALE GENOMIC DNA]</scope>
    <source>
        <strain evidence="1 2">NBRC 103919</strain>
    </source>
</reference>
<dbReference type="OrthoDB" id="9903068at2"/>
<dbReference type="EMBL" id="BJYE01000039">
    <property type="protein sequence ID" value="GEN57763.1"/>
    <property type="molecule type" value="Genomic_DNA"/>
</dbReference>
<comment type="caution">
    <text evidence="1">The sequence shown here is derived from an EMBL/GenBank/DDBJ whole genome shotgun (WGS) entry which is preliminary data.</text>
</comment>